<feature type="region of interest" description="Disordered" evidence="1">
    <location>
        <begin position="31"/>
        <end position="74"/>
    </location>
</feature>
<gene>
    <name evidence="2" type="ORF">TWF506_000991</name>
</gene>
<protein>
    <submittedName>
        <fullName evidence="2">Uncharacterized protein</fullName>
    </submittedName>
</protein>
<evidence type="ECO:0000313" key="3">
    <source>
        <dbReference type="Proteomes" id="UP001307849"/>
    </source>
</evidence>
<dbReference type="EMBL" id="JAVHJM010000001">
    <property type="protein sequence ID" value="KAK6520744.1"/>
    <property type="molecule type" value="Genomic_DNA"/>
</dbReference>
<proteinExistence type="predicted"/>
<feature type="compositionally biased region" description="Basic and acidic residues" evidence="1">
    <location>
        <begin position="189"/>
        <end position="200"/>
    </location>
</feature>
<name>A0AAN8NSD0_9PEZI</name>
<evidence type="ECO:0000313" key="2">
    <source>
        <dbReference type="EMBL" id="KAK6520744.1"/>
    </source>
</evidence>
<evidence type="ECO:0000256" key="1">
    <source>
        <dbReference type="SAM" id="MobiDB-lite"/>
    </source>
</evidence>
<sequence>MRPITFVPPDLPVGIGFNPSNINTAENLEFADREPSNLDLPPSRSGLAYRKTPSSPSDTSSSTATSAFSDPNLPRLIRGLDKQPRTIWQKALAEGVYLRDTFYLLSGISNRRPQLYRRYRTWGFRRREALLAARGLKSFRYCHKCMQKHWISKCKSKPNPEPEFSQDPADELGNFGESEGGDPSGAEDLDTRVEGQEPPKRSKSKFWK</sequence>
<organism evidence="2 3">
    <name type="scientific">Arthrobotrys conoides</name>
    <dbReference type="NCBI Taxonomy" id="74498"/>
    <lineage>
        <taxon>Eukaryota</taxon>
        <taxon>Fungi</taxon>
        <taxon>Dikarya</taxon>
        <taxon>Ascomycota</taxon>
        <taxon>Pezizomycotina</taxon>
        <taxon>Orbiliomycetes</taxon>
        <taxon>Orbiliales</taxon>
        <taxon>Orbiliaceae</taxon>
        <taxon>Arthrobotrys</taxon>
    </lineage>
</organism>
<feature type="region of interest" description="Disordered" evidence="1">
    <location>
        <begin position="155"/>
        <end position="208"/>
    </location>
</feature>
<accession>A0AAN8NSD0</accession>
<dbReference type="AlphaFoldDB" id="A0AAN8NSD0"/>
<keyword evidence="3" id="KW-1185">Reference proteome</keyword>
<reference evidence="2 3" key="1">
    <citation type="submission" date="2019-10" db="EMBL/GenBank/DDBJ databases">
        <authorList>
            <person name="Palmer J.M."/>
        </authorList>
    </citation>
    <scope>NUCLEOTIDE SEQUENCE [LARGE SCALE GENOMIC DNA]</scope>
    <source>
        <strain evidence="2 3">TWF506</strain>
    </source>
</reference>
<dbReference type="Proteomes" id="UP001307849">
    <property type="component" value="Unassembled WGS sequence"/>
</dbReference>
<feature type="compositionally biased region" description="Low complexity" evidence="1">
    <location>
        <begin position="52"/>
        <end position="71"/>
    </location>
</feature>
<comment type="caution">
    <text evidence="2">The sequence shown here is derived from an EMBL/GenBank/DDBJ whole genome shotgun (WGS) entry which is preliminary data.</text>
</comment>